<reference evidence="2 3" key="1">
    <citation type="journal article" date="2010" name="J. Bacteriol.">
        <title>Genome sequence of Lentisphaera araneosa HTCC2155T, the type species of the order Lentisphaerales in the phylum Lentisphaerae.</title>
        <authorList>
            <person name="Thrash J.C."/>
            <person name="Cho J.C."/>
            <person name="Vergin K.L."/>
            <person name="Morris R.M."/>
            <person name="Giovannoni S.J."/>
        </authorList>
    </citation>
    <scope>NUCLEOTIDE SEQUENCE [LARGE SCALE GENOMIC DNA]</scope>
    <source>
        <strain evidence="2 3">HTCC2155</strain>
    </source>
</reference>
<protein>
    <submittedName>
        <fullName evidence="2">Uncharacterized protein</fullName>
    </submittedName>
</protein>
<sequence length="1045" mass="122493">MRFYPFLLVFFFSLVAFSQTVLVDHSSDNKDDLWSMGAADVMSFYLQEQGVEVVHRGQLDSMINELSIADAELAKSDIRKGKWKGAEYVVSGQVIGFESGLKLSLKISNIQNGKIVKSYVNTFKNEDELALEIENQARQFARVIQNLDNKKKPLNRLDSDHLFSGVNASVLYHYYYSVNLILSDKDQALGLSSMYHLMETQPNFKPPYLWLATFFENNNLSSLASCLRDLVNIKNKKSDKSSPSSRRVYFKTNGKILFSELKALQNVLNEHKLTLVEPETLNVFDREQDLSKWGYVVNKNILSKVDQFSCAYILVYSRDESNDYKISLINSSNSENIKTIQTKDFKRALNQLYKSLDDLNTNKPDTINIDNKEVYLGRKLSSSIFKKRTDFYNYLFRYIEKYSNTQVVLELWLHSFIERFHNINVRYKRNNTSLYQQKKSVRESLYEEILKQCKSDQRIFFKVEKLFDEIVFTTRGLRPKIEAFVQECEQLSLSNKSSILELCNSFNNASLLIDKDNIKALKGFLNLRPRIDQLKKIYPKLNQTRFKYLLESTDYWIWYCAKKLNHNELPLYKQRVVDHQNNNAQLFQLFFPRYEKGWKSTLGYYRSFRPRDELADDGSITKVNKWSYILYGEKLELPILPSKPNEKTWLIAKDFINVYLDRVNSGEKMTSQKIYKLRDAISFYINEPSKPMGQELHNKCVDYALSLNNTITVDLLLVLGEYKKAKDHILAYYISDQKLMYNQLVYFDYRVLSQKIYIHEISQFYIKEISKEVFDSFDVFGLIREALSSSELAVASNLINFLKSKNLDERRKTVLMYLEAKLKYLEADFITALFLLKDANKKCIGKSYMPSWGKRVGGDELKVKIERLINKINSLENNNYRAAKWPMWYRGSSNPPYYGGAPKSASDVLRADVKKEFKKLYLKYFFQNSVEVSTADLKSFVGDFDENFLLAEIYRFYNSTPTKKETDLIRSIIMHLAVKNNQKEIFHYYSNDWRYADAAFKLAPEKATEILVNNAWAFPEKSLYSNFRKYIINYQIKDLEYVLKR</sequence>
<organism evidence="2 3">
    <name type="scientific">Lentisphaera araneosa HTCC2155</name>
    <dbReference type="NCBI Taxonomy" id="313628"/>
    <lineage>
        <taxon>Bacteria</taxon>
        <taxon>Pseudomonadati</taxon>
        <taxon>Lentisphaerota</taxon>
        <taxon>Lentisphaeria</taxon>
        <taxon>Lentisphaerales</taxon>
        <taxon>Lentisphaeraceae</taxon>
        <taxon>Lentisphaera</taxon>
    </lineage>
</organism>
<dbReference type="STRING" id="313628.LNTAR_18470"/>
<evidence type="ECO:0000256" key="1">
    <source>
        <dbReference type="SAM" id="SignalP"/>
    </source>
</evidence>
<comment type="caution">
    <text evidence="2">The sequence shown here is derived from an EMBL/GenBank/DDBJ whole genome shotgun (WGS) entry which is preliminary data.</text>
</comment>
<dbReference type="Gene3D" id="3.40.50.10610">
    <property type="entry name" value="ABC-type transport auxiliary lipoprotein component"/>
    <property type="match status" value="1"/>
</dbReference>
<keyword evidence="1" id="KW-0732">Signal</keyword>
<name>A6DNK0_9BACT</name>
<gene>
    <name evidence="2" type="ORF">LNTAR_18470</name>
</gene>
<dbReference type="Proteomes" id="UP000004947">
    <property type="component" value="Unassembled WGS sequence"/>
</dbReference>
<evidence type="ECO:0000313" key="3">
    <source>
        <dbReference type="Proteomes" id="UP000004947"/>
    </source>
</evidence>
<evidence type="ECO:0000313" key="2">
    <source>
        <dbReference type="EMBL" id="EDM26659.1"/>
    </source>
</evidence>
<feature type="chain" id="PRO_5002692408" evidence="1">
    <location>
        <begin position="19"/>
        <end position="1045"/>
    </location>
</feature>
<dbReference type="EMBL" id="ABCK01000014">
    <property type="protein sequence ID" value="EDM26659.1"/>
    <property type="molecule type" value="Genomic_DNA"/>
</dbReference>
<keyword evidence="3" id="KW-1185">Reference proteome</keyword>
<dbReference type="AlphaFoldDB" id="A6DNK0"/>
<accession>A6DNK0</accession>
<proteinExistence type="predicted"/>
<feature type="signal peptide" evidence="1">
    <location>
        <begin position="1"/>
        <end position="18"/>
    </location>
</feature>